<dbReference type="KEGG" id="bvk:117241945"/>
<reference evidence="7 8" key="1">
    <citation type="submission" date="2025-04" db="UniProtKB">
        <authorList>
            <consortium name="RefSeq"/>
        </authorList>
    </citation>
    <scope>IDENTIFICATION</scope>
    <source>
        <tissue evidence="7 8">Muscle</tissue>
    </source>
</reference>
<proteinExistence type="inferred from homology"/>
<comment type="similarity">
    <text evidence="5">Belongs to the copper transporter (Ctr) (TC 1.A.56) family. SLC31A subfamily.</text>
</comment>
<keyword evidence="3 5" id="KW-1133">Transmembrane helix</keyword>
<evidence type="ECO:0000313" key="7">
    <source>
        <dbReference type="RefSeq" id="XP_033364169.1"/>
    </source>
</evidence>
<dbReference type="GeneID" id="117241945"/>
<organism evidence="6 8">
    <name type="scientific">Bombus vosnesenskii</name>
    <dbReference type="NCBI Taxonomy" id="207650"/>
    <lineage>
        <taxon>Eukaryota</taxon>
        <taxon>Metazoa</taxon>
        <taxon>Ecdysozoa</taxon>
        <taxon>Arthropoda</taxon>
        <taxon>Hexapoda</taxon>
        <taxon>Insecta</taxon>
        <taxon>Pterygota</taxon>
        <taxon>Neoptera</taxon>
        <taxon>Endopterygota</taxon>
        <taxon>Hymenoptera</taxon>
        <taxon>Apocrita</taxon>
        <taxon>Aculeata</taxon>
        <taxon>Apoidea</taxon>
        <taxon>Anthophila</taxon>
        <taxon>Apidae</taxon>
        <taxon>Bombus</taxon>
        <taxon>Pyrobombus</taxon>
    </lineage>
</organism>
<dbReference type="PANTHER" id="PTHR12483:SF27">
    <property type="entry name" value="COPPER TRANSPORT PROTEIN CTR1"/>
    <property type="match status" value="1"/>
</dbReference>
<dbReference type="RefSeq" id="XP_033364245.1">
    <property type="nucleotide sequence ID" value="XM_033508354.1"/>
</dbReference>
<keyword evidence="5" id="KW-0187">Copper transport</keyword>
<dbReference type="PANTHER" id="PTHR12483">
    <property type="entry name" value="SOLUTE CARRIER FAMILY 31 COPPER TRANSPORTERS"/>
    <property type="match status" value="1"/>
</dbReference>
<keyword evidence="5" id="KW-0186">Copper</keyword>
<keyword evidence="5" id="KW-0813">Transport</keyword>
<evidence type="ECO:0000256" key="2">
    <source>
        <dbReference type="ARBA" id="ARBA00022692"/>
    </source>
</evidence>
<evidence type="ECO:0000256" key="3">
    <source>
        <dbReference type="ARBA" id="ARBA00022989"/>
    </source>
</evidence>
<protein>
    <recommendedName>
        <fullName evidence="5">Copper transport protein</fullName>
    </recommendedName>
</protein>
<dbReference type="InterPro" id="IPR007274">
    <property type="entry name" value="Cop_transporter"/>
</dbReference>
<dbReference type="Proteomes" id="UP000504631">
    <property type="component" value="Unplaced"/>
</dbReference>
<feature type="transmembrane region" description="Helical" evidence="5">
    <location>
        <begin position="20"/>
        <end position="41"/>
    </location>
</feature>
<gene>
    <name evidence="7 8" type="primary">LOC117241945</name>
</gene>
<dbReference type="Pfam" id="PF04145">
    <property type="entry name" value="Ctr"/>
    <property type="match status" value="1"/>
</dbReference>
<dbReference type="GO" id="GO:0005375">
    <property type="term" value="F:copper ion transmembrane transporter activity"/>
    <property type="evidence" value="ECO:0007669"/>
    <property type="project" value="UniProtKB-UniRule"/>
</dbReference>
<dbReference type="GO" id="GO:0005886">
    <property type="term" value="C:plasma membrane"/>
    <property type="evidence" value="ECO:0007669"/>
    <property type="project" value="TreeGrafter"/>
</dbReference>
<keyword evidence="4 5" id="KW-0472">Membrane</keyword>
<evidence type="ECO:0000256" key="5">
    <source>
        <dbReference type="RuleBase" id="RU367022"/>
    </source>
</evidence>
<keyword evidence="5" id="KW-0406">Ion transport</keyword>
<evidence type="ECO:0000313" key="8">
    <source>
        <dbReference type="RefSeq" id="XP_033364245.1"/>
    </source>
</evidence>
<name>A0A6J3LG82_9HYME</name>
<evidence type="ECO:0000256" key="4">
    <source>
        <dbReference type="ARBA" id="ARBA00023136"/>
    </source>
</evidence>
<dbReference type="AlphaFoldDB" id="A0A6J3LG82"/>
<dbReference type="RefSeq" id="XP_033364169.1">
    <property type="nucleotide sequence ID" value="XM_033508278.1"/>
</dbReference>
<keyword evidence="6" id="KW-1185">Reference proteome</keyword>
<comment type="subcellular location">
    <subcellularLocation>
        <location evidence="1 5">Membrane</location>
        <topology evidence="1 5">Multi-pass membrane protein</topology>
    </subcellularLocation>
</comment>
<feature type="transmembrane region" description="Helical" evidence="5">
    <location>
        <begin position="122"/>
        <end position="143"/>
    </location>
</feature>
<sequence length="201" mass="23119">MNMWFWFGNNLGNFLLPKYNVTTTSSFFCTCLGLFALAILYEGMKVLQIKLHQSTSTLIQNQSPTISENSCLLSKISSRSIRKHVSLHCMQWSTWSFQVFHWFVHTFLGYLLMLAIMTYNVYINIAIVLGGGLGYWIFGLKLIELNVERFFEKRTLLDCDKECADNIVHCQGDELTVSVIAEQFVTEATVEVHMPKDTLQH</sequence>
<feature type="transmembrane region" description="Helical" evidence="5">
    <location>
        <begin position="99"/>
        <end position="116"/>
    </location>
</feature>
<keyword evidence="2 5" id="KW-0812">Transmembrane</keyword>
<evidence type="ECO:0000256" key="1">
    <source>
        <dbReference type="ARBA" id="ARBA00004141"/>
    </source>
</evidence>
<accession>A0A6J3LG82</accession>
<evidence type="ECO:0000313" key="6">
    <source>
        <dbReference type="Proteomes" id="UP000504631"/>
    </source>
</evidence>